<comment type="caution">
    <text evidence="2">The sequence shown here is derived from an EMBL/GenBank/DDBJ whole genome shotgun (WGS) entry which is preliminary data.</text>
</comment>
<dbReference type="Proteomes" id="UP000248806">
    <property type="component" value="Unassembled WGS sequence"/>
</dbReference>
<protein>
    <submittedName>
        <fullName evidence="2">Uncharacterized protein</fullName>
    </submittedName>
</protein>
<reference evidence="2 3" key="1">
    <citation type="submission" date="2018-06" db="EMBL/GenBank/DDBJ databases">
        <title>Genomic Encyclopedia of Archaeal and Bacterial Type Strains, Phase II (KMG-II): from individual species to whole genera.</title>
        <authorList>
            <person name="Goeker M."/>
        </authorList>
    </citation>
    <scope>NUCLEOTIDE SEQUENCE [LARGE SCALE GENOMIC DNA]</scope>
    <source>
        <strain evidence="2 3">ATCC BAA-1881</strain>
    </source>
</reference>
<keyword evidence="1" id="KW-1133">Transmembrane helix</keyword>
<accession>A0A326U1N0</accession>
<dbReference type="AlphaFoldDB" id="A0A326U1N0"/>
<evidence type="ECO:0000256" key="1">
    <source>
        <dbReference type="SAM" id="Phobius"/>
    </source>
</evidence>
<keyword evidence="1" id="KW-0812">Transmembrane</keyword>
<feature type="transmembrane region" description="Helical" evidence="1">
    <location>
        <begin position="37"/>
        <end position="61"/>
    </location>
</feature>
<feature type="transmembrane region" description="Helical" evidence="1">
    <location>
        <begin position="67"/>
        <end position="85"/>
    </location>
</feature>
<sequence length="130" mass="14132">MQQVLWTIGAILAYIVGLVVIWIITPKMQRYSIDDPAFMGWAVLDVLGAFLAFACIVVLLLVFDGAMAVRVIDFFLILGIIAVAVRMALSSLRAKYVSGTHRVSRIAAGIYGIFLAVIGIFALVQLFVLG</sequence>
<evidence type="ECO:0000313" key="3">
    <source>
        <dbReference type="Proteomes" id="UP000248806"/>
    </source>
</evidence>
<name>A0A326U1N0_THEHA</name>
<feature type="transmembrane region" description="Helical" evidence="1">
    <location>
        <begin position="106"/>
        <end position="128"/>
    </location>
</feature>
<keyword evidence="3" id="KW-1185">Reference proteome</keyword>
<feature type="transmembrane region" description="Helical" evidence="1">
    <location>
        <begin position="6"/>
        <end position="25"/>
    </location>
</feature>
<organism evidence="2 3">
    <name type="scientific">Thermosporothrix hazakensis</name>
    <dbReference type="NCBI Taxonomy" id="644383"/>
    <lineage>
        <taxon>Bacteria</taxon>
        <taxon>Bacillati</taxon>
        <taxon>Chloroflexota</taxon>
        <taxon>Ktedonobacteria</taxon>
        <taxon>Ktedonobacterales</taxon>
        <taxon>Thermosporotrichaceae</taxon>
        <taxon>Thermosporothrix</taxon>
    </lineage>
</organism>
<keyword evidence="1" id="KW-0472">Membrane</keyword>
<dbReference type="OrthoDB" id="163200at2"/>
<proteinExistence type="predicted"/>
<gene>
    <name evidence="2" type="ORF">EI42_04479</name>
</gene>
<dbReference type="RefSeq" id="WP_111324800.1">
    <property type="nucleotide sequence ID" value="NZ_BIFX01000001.1"/>
</dbReference>
<evidence type="ECO:0000313" key="2">
    <source>
        <dbReference type="EMBL" id="PZW24871.1"/>
    </source>
</evidence>
<dbReference type="EMBL" id="QKUF01000020">
    <property type="protein sequence ID" value="PZW24871.1"/>
    <property type="molecule type" value="Genomic_DNA"/>
</dbReference>